<reference evidence="3 4" key="1">
    <citation type="submission" date="2018-04" db="EMBL/GenBank/DDBJ databases">
        <title>Draft Genome Sequence of Phosphate-Solubilizing Chryseobacterium sp. ISE14 that is a Biocontrol and Plant Growth-Promoting Rhizobacterium Isolated from Cucumber.</title>
        <authorList>
            <person name="Jeong J.-J."/>
            <person name="Sang M.K."/>
            <person name="Choi I.-G."/>
            <person name="Kim K.D."/>
        </authorList>
    </citation>
    <scope>NUCLEOTIDE SEQUENCE [LARGE SCALE GENOMIC DNA]</scope>
    <source>
        <strain evidence="3 4">ISE14</strain>
    </source>
</reference>
<feature type="domain" description="Tyr recombinase" evidence="2">
    <location>
        <begin position="4"/>
        <end position="64"/>
    </location>
</feature>
<dbReference type="GO" id="GO:0015074">
    <property type="term" value="P:DNA integration"/>
    <property type="evidence" value="ECO:0007669"/>
    <property type="project" value="InterPro"/>
</dbReference>
<evidence type="ECO:0000259" key="2">
    <source>
        <dbReference type="Pfam" id="PF00589"/>
    </source>
</evidence>
<dbReference type="AlphaFoldDB" id="A0A316WUC2"/>
<dbReference type="GO" id="GO:0003677">
    <property type="term" value="F:DNA binding"/>
    <property type="evidence" value="ECO:0007669"/>
    <property type="project" value="InterPro"/>
</dbReference>
<evidence type="ECO:0000256" key="1">
    <source>
        <dbReference type="ARBA" id="ARBA00023172"/>
    </source>
</evidence>
<dbReference type="RefSeq" id="WP_103246717.1">
    <property type="nucleotide sequence ID" value="NZ_PPED02000006.1"/>
</dbReference>
<dbReference type="InterPro" id="IPR002104">
    <property type="entry name" value="Integrase_catalytic"/>
</dbReference>
<accession>A0A316WUC2</accession>
<evidence type="ECO:0000313" key="4">
    <source>
        <dbReference type="Proteomes" id="UP000236594"/>
    </source>
</evidence>
<dbReference type="Pfam" id="PF00589">
    <property type="entry name" value="Phage_integrase"/>
    <property type="match status" value="1"/>
</dbReference>
<keyword evidence="1" id="KW-0233">DNA recombination</keyword>
<dbReference type="Proteomes" id="UP000236594">
    <property type="component" value="Unassembled WGS sequence"/>
</dbReference>
<dbReference type="OrthoDB" id="1094492at2"/>
<proteinExistence type="predicted"/>
<dbReference type="InterPro" id="IPR013762">
    <property type="entry name" value="Integrase-like_cat_sf"/>
</dbReference>
<dbReference type="EMBL" id="PPED02000006">
    <property type="protein sequence ID" value="PWN65052.1"/>
    <property type="molecule type" value="Genomic_DNA"/>
</dbReference>
<evidence type="ECO:0000313" key="3">
    <source>
        <dbReference type="EMBL" id="PWN65052.1"/>
    </source>
</evidence>
<dbReference type="GO" id="GO:0006310">
    <property type="term" value="P:DNA recombination"/>
    <property type="evidence" value="ECO:0007669"/>
    <property type="project" value="UniProtKB-KW"/>
</dbReference>
<name>A0A316WUC2_9FLAO</name>
<organism evidence="3 4">
    <name type="scientific">Chryseobacterium phosphatilyticum</name>
    <dbReference type="NCBI Taxonomy" id="475075"/>
    <lineage>
        <taxon>Bacteria</taxon>
        <taxon>Pseudomonadati</taxon>
        <taxon>Bacteroidota</taxon>
        <taxon>Flavobacteriia</taxon>
        <taxon>Flavobacteriales</taxon>
        <taxon>Weeksellaceae</taxon>
        <taxon>Chryseobacterium group</taxon>
        <taxon>Chryseobacterium</taxon>
    </lineage>
</organism>
<dbReference type="SUPFAM" id="SSF56349">
    <property type="entry name" value="DNA breaking-rejoining enzymes"/>
    <property type="match status" value="1"/>
</dbReference>
<keyword evidence="4" id="KW-1185">Reference proteome</keyword>
<dbReference type="InterPro" id="IPR011010">
    <property type="entry name" value="DNA_brk_join_enz"/>
</dbReference>
<dbReference type="Gene3D" id="1.10.443.10">
    <property type="entry name" value="Intergrase catalytic core"/>
    <property type="match status" value="1"/>
</dbReference>
<protein>
    <recommendedName>
        <fullName evidence="2">Tyr recombinase domain-containing protein</fullName>
    </recommendedName>
</protein>
<sequence>MCNLNKSLKEISEKLQLSITLQLKTARDSYATVLRRNGVSIDTISEMLSHSNTIVTKHYLDSLDTETIFKVNDHLI</sequence>
<gene>
    <name evidence="3" type="ORF">C1631_020820</name>
</gene>
<comment type="caution">
    <text evidence="3">The sequence shown here is derived from an EMBL/GenBank/DDBJ whole genome shotgun (WGS) entry which is preliminary data.</text>
</comment>